<sequence>MEGKDLCSWLKSFAFKIFRILECFIEIVKLSLMWLTVDEKSLFQWADQSETIVEILVEDGKVVNVDTL</sequence>
<dbReference type="Proteomes" id="UP001358586">
    <property type="component" value="Chromosome 11"/>
</dbReference>
<evidence type="ECO:0000313" key="1">
    <source>
        <dbReference type="EMBL" id="KAK5784492.1"/>
    </source>
</evidence>
<protein>
    <submittedName>
        <fullName evidence="1">Uncharacterized protein</fullName>
    </submittedName>
</protein>
<reference evidence="1 2" key="1">
    <citation type="submission" date="2023-03" db="EMBL/GenBank/DDBJ databases">
        <title>WGS of Gossypium arboreum.</title>
        <authorList>
            <person name="Yu D."/>
        </authorList>
    </citation>
    <scope>NUCLEOTIDE SEQUENCE [LARGE SCALE GENOMIC DNA]</scope>
    <source>
        <tissue evidence="1">Leaf</tissue>
    </source>
</reference>
<keyword evidence="2" id="KW-1185">Reference proteome</keyword>
<comment type="caution">
    <text evidence="1">The sequence shown here is derived from an EMBL/GenBank/DDBJ whole genome shotgun (WGS) entry which is preliminary data.</text>
</comment>
<name>A0ABR0N1P6_GOSAR</name>
<proteinExistence type="predicted"/>
<accession>A0ABR0N1P6</accession>
<gene>
    <name evidence="1" type="ORF">PVK06_039016</name>
</gene>
<organism evidence="1 2">
    <name type="scientific">Gossypium arboreum</name>
    <name type="common">Tree cotton</name>
    <name type="synonym">Gossypium nanking</name>
    <dbReference type="NCBI Taxonomy" id="29729"/>
    <lineage>
        <taxon>Eukaryota</taxon>
        <taxon>Viridiplantae</taxon>
        <taxon>Streptophyta</taxon>
        <taxon>Embryophyta</taxon>
        <taxon>Tracheophyta</taxon>
        <taxon>Spermatophyta</taxon>
        <taxon>Magnoliopsida</taxon>
        <taxon>eudicotyledons</taxon>
        <taxon>Gunneridae</taxon>
        <taxon>Pentapetalae</taxon>
        <taxon>rosids</taxon>
        <taxon>malvids</taxon>
        <taxon>Malvales</taxon>
        <taxon>Malvaceae</taxon>
        <taxon>Malvoideae</taxon>
        <taxon>Gossypium</taxon>
    </lineage>
</organism>
<dbReference type="EMBL" id="JARKNE010000011">
    <property type="protein sequence ID" value="KAK5784492.1"/>
    <property type="molecule type" value="Genomic_DNA"/>
</dbReference>
<evidence type="ECO:0000313" key="2">
    <source>
        <dbReference type="Proteomes" id="UP001358586"/>
    </source>
</evidence>